<dbReference type="GO" id="GO:0046654">
    <property type="term" value="P:tetrahydrofolate biosynthetic process"/>
    <property type="evidence" value="ECO:0007669"/>
    <property type="project" value="InterPro"/>
</dbReference>
<keyword evidence="5 7" id="KW-0521">NADP</keyword>
<dbReference type="Gene3D" id="3.40.430.10">
    <property type="entry name" value="Dihydrofolate Reductase, subunit A"/>
    <property type="match status" value="1"/>
</dbReference>
<evidence type="ECO:0000313" key="9">
    <source>
        <dbReference type="EMBL" id="HIT58740.1"/>
    </source>
</evidence>
<evidence type="ECO:0000256" key="7">
    <source>
        <dbReference type="PIRNR" id="PIRNR000194"/>
    </source>
</evidence>
<reference evidence="9" key="1">
    <citation type="submission" date="2020-10" db="EMBL/GenBank/DDBJ databases">
        <authorList>
            <person name="Gilroy R."/>
        </authorList>
    </citation>
    <scope>NUCLEOTIDE SEQUENCE</scope>
    <source>
        <strain evidence="9">CHK33-4379</strain>
    </source>
</reference>
<sequence length="160" mass="17595">MIKIIAAVGKNNELGKNNSLMWSLPGDMRFFRAQTSGSTVIMGRLTYESIGRPLPKRRNIVISGQEGLKIEGAQVYKSLEDALKACEGEQNDVYIIGGARVYSEALGYADEIILTEIDGEFPGADVFFPEFDKSLYSKEILGSGCDNGLSYTHAAYKRVK</sequence>
<dbReference type="GO" id="GO:0046655">
    <property type="term" value="P:folic acid metabolic process"/>
    <property type="evidence" value="ECO:0007669"/>
    <property type="project" value="TreeGrafter"/>
</dbReference>
<dbReference type="EMBL" id="DVLL01000013">
    <property type="protein sequence ID" value="HIT58740.1"/>
    <property type="molecule type" value="Genomic_DNA"/>
</dbReference>
<name>A0A9D1GUX1_9FIRM</name>
<dbReference type="PROSITE" id="PS51330">
    <property type="entry name" value="DHFR_2"/>
    <property type="match status" value="1"/>
</dbReference>
<evidence type="ECO:0000256" key="4">
    <source>
        <dbReference type="ARBA" id="ARBA00022563"/>
    </source>
</evidence>
<dbReference type="InterPro" id="IPR001796">
    <property type="entry name" value="DHFR_dom"/>
</dbReference>
<evidence type="ECO:0000313" key="10">
    <source>
        <dbReference type="Proteomes" id="UP000824136"/>
    </source>
</evidence>
<dbReference type="PANTHER" id="PTHR48069">
    <property type="entry name" value="DIHYDROFOLATE REDUCTASE"/>
    <property type="match status" value="1"/>
</dbReference>
<comment type="pathway">
    <text evidence="1 7">Cofactor biosynthesis; tetrahydrofolate biosynthesis; 5,6,7,8-tetrahydrofolate from 7,8-dihydrofolate: step 1/1.</text>
</comment>
<protein>
    <recommendedName>
        <fullName evidence="3 7">Dihydrofolate reductase</fullName>
        <ecNumber evidence="3 7">1.5.1.3</ecNumber>
    </recommendedName>
</protein>
<dbReference type="AlphaFoldDB" id="A0A9D1GUX1"/>
<evidence type="ECO:0000256" key="5">
    <source>
        <dbReference type="ARBA" id="ARBA00022857"/>
    </source>
</evidence>
<gene>
    <name evidence="9" type="ORF">IAC39_03385</name>
</gene>
<evidence type="ECO:0000256" key="6">
    <source>
        <dbReference type="ARBA" id="ARBA00023002"/>
    </source>
</evidence>
<dbReference type="PANTHER" id="PTHR48069:SF3">
    <property type="entry name" value="DIHYDROFOLATE REDUCTASE"/>
    <property type="match status" value="1"/>
</dbReference>
<feature type="domain" description="DHFR" evidence="8">
    <location>
        <begin position="1"/>
        <end position="160"/>
    </location>
</feature>
<proteinExistence type="inferred from homology"/>
<evidence type="ECO:0000256" key="3">
    <source>
        <dbReference type="ARBA" id="ARBA00012856"/>
    </source>
</evidence>
<keyword evidence="4 7" id="KW-0554">One-carbon metabolism</keyword>
<evidence type="ECO:0000259" key="8">
    <source>
        <dbReference type="PROSITE" id="PS51330"/>
    </source>
</evidence>
<dbReference type="InterPro" id="IPR012259">
    <property type="entry name" value="DHFR"/>
</dbReference>
<organism evidence="9 10">
    <name type="scientific">Candidatus Faeciplasma pullistercoris</name>
    <dbReference type="NCBI Taxonomy" id="2840800"/>
    <lineage>
        <taxon>Bacteria</taxon>
        <taxon>Bacillati</taxon>
        <taxon>Bacillota</taxon>
        <taxon>Clostridia</taxon>
        <taxon>Eubacteriales</taxon>
        <taxon>Oscillospiraceae</taxon>
        <taxon>Oscillospiraceae incertae sedis</taxon>
        <taxon>Candidatus Faeciplasma</taxon>
    </lineage>
</organism>
<dbReference type="InterPro" id="IPR024072">
    <property type="entry name" value="DHFR-like_dom_sf"/>
</dbReference>
<dbReference type="PIRSF" id="PIRSF000194">
    <property type="entry name" value="DHFR"/>
    <property type="match status" value="1"/>
</dbReference>
<dbReference type="PRINTS" id="PR00070">
    <property type="entry name" value="DHFR"/>
</dbReference>
<evidence type="ECO:0000256" key="1">
    <source>
        <dbReference type="ARBA" id="ARBA00004903"/>
    </source>
</evidence>
<dbReference type="Pfam" id="PF00186">
    <property type="entry name" value="DHFR_1"/>
    <property type="match status" value="1"/>
</dbReference>
<dbReference type="SUPFAM" id="SSF53597">
    <property type="entry name" value="Dihydrofolate reductase-like"/>
    <property type="match status" value="1"/>
</dbReference>
<dbReference type="GO" id="GO:0050661">
    <property type="term" value="F:NADP binding"/>
    <property type="evidence" value="ECO:0007669"/>
    <property type="project" value="InterPro"/>
</dbReference>
<comment type="catalytic activity">
    <reaction evidence="7">
        <text>(6S)-5,6,7,8-tetrahydrofolate + NADP(+) = 7,8-dihydrofolate + NADPH + H(+)</text>
        <dbReference type="Rhea" id="RHEA:15009"/>
        <dbReference type="ChEBI" id="CHEBI:15378"/>
        <dbReference type="ChEBI" id="CHEBI:57451"/>
        <dbReference type="ChEBI" id="CHEBI:57453"/>
        <dbReference type="ChEBI" id="CHEBI:57783"/>
        <dbReference type="ChEBI" id="CHEBI:58349"/>
        <dbReference type="EC" id="1.5.1.3"/>
    </reaction>
</comment>
<dbReference type="GO" id="GO:0005829">
    <property type="term" value="C:cytosol"/>
    <property type="evidence" value="ECO:0007669"/>
    <property type="project" value="TreeGrafter"/>
</dbReference>
<comment type="function">
    <text evidence="7">Key enzyme in folate metabolism. Catalyzes an essential reaction for de novo glycine and purine synthesis, and for DNA precursor synthesis.</text>
</comment>
<dbReference type="CDD" id="cd00209">
    <property type="entry name" value="DHFR"/>
    <property type="match status" value="1"/>
</dbReference>
<dbReference type="GO" id="GO:0006730">
    <property type="term" value="P:one-carbon metabolic process"/>
    <property type="evidence" value="ECO:0007669"/>
    <property type="project" value="UniProtKB-KW"/>
</dbReference>
<comment type="caution">
    <text evidence="9">The sequence shown here is derived from an EMBL/GenBank/DDBJ whole genome shotgun (WGS) entry which is preliminary data.</text>
</comment>
<accession>A0A9D1GUX1</accession>
<reference evidence="9" key="2">
    <citation type="journal article" date="2021" name="PeerJ">
        <title>Extensive microbial diversity within the chicken gut microbiome revealed by metagenomics and culture.</title>
        <authorList>
            <person name="Gilroy R."/>
            <person name="Ravi A."/>
            <person name="Getino M."/>
            <person name="Pursley I."/>
            <person name="Horton D.L."/>
            <person name="Alikhan N.F."/>
            <person name="Baker D."/>
            <person name="Gharbi K."/>
            <person name="Hall N."/>
            <person name="Watson M."/>
            <person name="Adriaenssens E.M."/>
            <person name="Foster-Nyarko E."/>
            <person name="Jarju S."/>
            <person name="Secka A."/>
            <person name="Antonio M."/>
            <person name="Oren A."/>
            <person name="Chaudhuri R.R."/>
            <person name="La Ragione R."/>
            <person name="Hildebrand F."/>
            <person name="Pallen M.J."/>
        </authorList>
    </citation>
    <scope>NUCLEOTIDE SEQUENCE</scope>
    <source>
        <strain evidence="9">CHK33-4379</strain>
    </source>
</reference>
<dbReference type="EC" id="1.5.1.3" evidence="3 7"/>
<dbReference type="GO" id="GO:0046452">
    <property type="term" value="P:dihydrofolate metabolic process"/>
    <property type="evidence" value="ECO:0007669"/>
    <property type="project" value="TreeGrafter"/>
</dbReference>
<comment type="similarity">
    <text evidence="2 7">Belongs to the dihydrofolate reductase family.</text>
</comment>
<dbReference type="GO" id="GO:0004146">
    <property type="term" value="F:dihydrofolate reductase activity"/>
    <property type="evidence" value="ECO:0007669"/>
    <property type="project" value="UniProtKB-EC"/>
</dbReference>
<keyword evidence="6 7" id="KW-0560">Oxidoreductase</keyword>
<evidence type="ECO:0000256" key="2">
    <source>
        <dbReference type="ARBA" id="ARBA00009539"/>
    </source>
</evidence>
<dbReference type="Proteomes" id="UP000824136">
    <property type="component" value="Unassembled WGS sequence"/>
</dbReference>